<dbReference type="Pfam" id="PF00296">
    <property type="entry name" value="Bac_luciferase"/>
    <property type="match status" value="1"/>
</dbReference>
<evidence type="ECO:0000313" key="8">
    <source>
        <dbReference type="EMBL" id="MBM9468701.1"/>
    </source>
</evidence>
<feature type="domain" description="Luciferase-like" evidence="7">
    <location>
        <begin position="36"/>
        <end position="392"/>
    </location>
</feature>
<evidence type="ECO:0000256" key="6">
    <source>
        <dbReference type="PIRSR" id="PIRSR000337-1"/>
    </source>
</evidence>
<feature type="binding site" evidence="6">
    <location>
        <position position="154"/>
    </location>
    <ligand>
        <name>FMN</name>
        <dbReference type="ChEBI" id="CHEBI:58210"/>
    </ligand>
</feature>
<dbReference type="GO" id="GO:0004497">
    <property type="term" value="F:monooxygenase activity"/>
    <property type="evidence" value="ECO:0007669"/>
    <property type="project" value="UniProtKB-KW"/>
</dbReference>
<dbReference type="InterPro" id="IPR016215">
    <property type="entry name" value="NTA_MOA"/>
</dbReference>
<dbReference type="PIRSF" id="PIRSF000337">
    <property type="entry name" value="NTA_MOA"/>
    <property type="match status" value="1"/>
</dbReference>
<keyword evidence="4 8" id="KW-0503">Monooxygenase</keyword>
<reference evidence="8" key="1">
    <citation type="submission" date="2021-01" db="EMBL/GenBank/DDBJ databases">
        <title>YIM 132084 draft genome.</title>
        <authorList>
            <person name="An D."/>
        </authorList>
    </citation>
    <scope>NUCLEOTIDE SEQUENCE</scope>
    <source>
        <strain evidence="8">YIM 132084</strain>
    </source>
</reference>
<feature type="binding site" evidence="6">
    <location>
        <position position="66"/>
    </location>
    <ligand>
        <name>FMN</name>
        <dbReference type="ChEBI" id="CHEBI:58210"/>
    </ligand>
</feature>
<evidence type="ECO:0000256" key="5">
    <source>
        <dbReference type="ARBA" id="ARBA00033748"/>
    </source>
</evidence>
<dbReference type="CDD" id="cd01095">
    <property type="entry name" value="Nitrilotriacetate_monoxgenase"/>
    <property type="match status" value="1"/>
</dbReference>
<evidence type="ECO:0000256" key="2">
    <source>
        <dbReference type="ARBA" id="ARBA00022643"/>
    </source>
</evidence>
<keyword evidence="9" id="KW-1185">Reference proteome</keyword>
<evidence type="ECO:0000259" key="7">
    <source>
        <dbReference type="Pfam" id="PF00296"/>
    </source>
</evidence>
<evidence type="ECO:0000256" key="1">
    <source>
        <dbReference type="ARBA" id="ARBA00022630"/>
    </source>
</evidence>
<name>A0A939C0F4_9ACTN</name>
<dbReference type="SUPFAM" id="SSF51679">
    <property type="entry name" value="Bacterial luciferase-like"/>
    <property type="match status" value="1"/>
</dbReference>
<dbReference type="InterPro" id="IPR011251">
    <property type="entry name" value="Luciferase-like_dom"/>
</dbReference>
<evidence type="ECO:0000313" key="9">
    <source>
        <dbReference type="Proteomes" id="UP000663792"/>
    </source>
</evidence>
<dbReference type="EMBL" id="JAERWK010000020">
    <property type="protein sequence ID" value="MBM9468701.1"/>
    <property type="molecule type" value="Genomic_DNA"/>
</dbReference>
<dbReference type="AlphaFoldDB" id="A0A939C0F4"/>
<comment type="similarity">
    <text evidence="5">Belongs to the NtaA/SnaA/DszA monooxygenase family.</text>
</comment>
<evidence type="ECO:0000256" key="4">
    <source>
        <dbReference type="ARBA" id="ARBA00023033"/>
    </source>
</evidence>
<sequence length="451" mass="49927">MSKDQHATADSGRLMHLNLFMRLYGHHPSAWQRASTALADAFSPDWFADLARTCERGLFDAVFLADSQQAVYQREDVSTASMFEPLTLLSYIAARTERIGLVATVSSSLHHPANAARSIASLHLISGGRAGVNLVTSQSDVEARLHGMDALPDHTTRYARAQEFAELLFELWDSYPADAVVMDKQGEVFLDASRLGRLDHHGREFRIHGGLNIPQTRAGRPVLVQAGASVEGRELAARYAEAIYGIGSTLEDAREYYEDIKRRTVAHGRREQDITVLPGIVTVIGDTLAEARDKKRWLDSLKSLPKQLDTLSGYIGIDCSHWDPDDEMPELPSLEDFQGPKGRYVMMQTLSRDDDGRRVTVGEMLSRISAGGGHLTSIGTPSMVADHMAEWFTSRAADGFNVNASVLPEGIEEFVDLVVPELQDRGLYRTEYAGTTLRDHFTQTRAPEMAL</sequence>
<gene>
    <name evidence="8" type="ORF">JL106_15570</name>
</gene>
<dbReference type="EC" id="1.14.-.-" evidence="8"/>
<comment type="caution">
    <text evidence="8">The sequence shown here is derived from an EMBL/GenBank/DDBJ whole genome shotgun (WGS) entry which is preliminary data.</text>
</comment>
<dbReference type="RefSeq" id="WP_205261647.1">
    <property type="nucleotide sequence ID" value="NZ_JAERWK010000020.1"/>
</dbReference>
<dbReference type="InterPro" id="IPR036661">
    <property type="entry name" value="Luciferase-like_sf"/>
</dbReference>
<dbReference type="PANTHER" id="PTHR30011">
    <property type="entry name" value="ALKANESULFONATE MONOOXYGENASE-RELATED"/>
    <property type="match status" value="1"/>
</dbReference>
<accession>A0A939C0F4</accession>
<keyword evidence="2 6" id="KW-0288">FMN</keyword>
<evidence type="ECO:0000256" key="3">
    <source>
        <dbReference type="ARBA" id="ARBA00023002"/>
    </source>
</evidence>
<keyword evidence="1 6" id="KW-0285">Flavoprotein</keyword>
<protein>
    <submittedName>
        <fullName evidence="8">NtaA/DmoA family FMN-dependent monooxygenase</fullName>
        <ecNumber evidence="8">1.14.-.-</ecNumber>
    </submittedName>
</protein>
<dbReference type="PANTHER" id="PTHR30011:SF16">
    <property type="entry name" value="C2H2 FINGER DOMAIN TRANSCRIPTION FACTOR (EUROFUNG)-RELATED"/>
    <property type="match status" value="1"/>
</dbReference>
<proteinExistence type="inferred from homology"/>
<feature type="binding site" evidence="6">
    <location>
        <position position="104"/>
    </location>
    <ligand>
        <name>FMN</name>
        <dbReference type="ChEBI" id="CHEBI:58210"/>
    </ligand>
</feature>
<keyword evidence="3 8" id="KW-0560">Oxidoreductase</keyword>
<dbReference type="NCBIfam" id="TIGR03860">
    <property type="entry name" value="FMN_nitrolo"/>
    <property type="match status" value="1"/>
</dbReference>
<dbReference type="Gene3D" id="3.20.20.30">
    <property type="entry name" value="Luciferase-like domain"/>
    <property type="match status" value="1"/>
</dbReference>
<feature type="binding site" evidence="6">
    <location>
        <position position="229"/>
    </location>
    <ligand>
        <name>FMN</name>
        <dbReference type="ChEBI" id="CHEBI:58210"/>
    </ligand>
</feature>
<dbReference type="GO" id="GO:0016705">
    <property type="term" value="F:oxidoreductase activity, acting on paired donors, with incorporation or reduction of molecular oxygen"/>
    <property type="evidence" value="ECO:0007669"/>
    <property type="project" value="InterPro"/>
</dbReference>
<dbReference type="Proteomes" id="UP000663792">
    <property type="component" value="Unassembled WGS sequence"/>
</dbReference>
<organism evidence="8 9">
    <name type="scientific">Nakamurella leprariae</name>
    <dbReference type="NCBI Taxonomy" id="2803911"/>
    <lineage>
        <taxon>Bacteria</taxon>
        <taxon>Bacillati</taxon>
        <taxon>Actinomycetota</taxon>
        <taxon>Actinomycetes</taxon>
        <taxon>Nakamurellales</taxon>
        <taxon>Nakamurellaceae</taxon>
        <taxon>Nakamurella</taxon>
    </lineage>
</organism>
<dbReference type="InterPro" id="IPR051260">
    <property type="entry name" value="Diverse_substr_monoxygenases"/>
</dbReference>
<feature type="binding site" evidence="6">
    <location>
        <position position="158"/>
    </location>
    <ligand>
        <name>FMN</name>
        <dbReference type="ChEBI" id="CHEBI:58210"/>
    </ligand>
</feature>